<evidence type="ECO:0000256" key="1">
    <source>
        <dbReference type="ARBA" id="ARBA00002600"/>
    </source>
</evidence>
<evidence type="ECO:0000256" key="5">
    <source>
        <dbReference type="ARBA" id="ARBA00022630"/>
    </source>
</evidence>
<keyword evidence="7 11" id="KW-0560">Oxidoreductase</keyword>
<evidence type="ECO:0000256" key="7">
    <source>
        <dbReference type="ARBA" id="ARBA00023002"/>
    </source>
</evidence>
<dbReference type="Pfam" id="PF01593">
    <property type="entry name" value="Amino_oxidase"/>
    <property type="match status" value="1"/>
</dbReference>
<dbReference type="InterPro" id="IPR036188">
    <property type="entry name" value="FAD/NAD-bd_sf"/>
</dbReference>
<organism evidence="14">
    <name type="scientific">Timema bartmani</name>
    <dbReference type="NCBI Taxonomy" id="61472"/>
    <lineage>
        <taxon>Eukaryota</taxon>
        <taxon>Metazoa</taxon>
        <taxon>Ecdysozoa</taxon>
        <taxon>Arthropoda</taxon>
        <taxon>Hexapoda</taxon>
        <taxon>Insecta</taxon>
        <taxon>Pterygota</taxon>
        <taxon>Neoptera</taxon>
        <taxon>Polyneoptera</taxon>
        <taxon>Phasmatodea</taxon>
        <taxon>Timematodea</taxon>
        <taxon>Timematoidea</taxon>
        <taxon>Timematidae</taxon>
        <taxon>Timema</taxon>
    </lineage>
</organism>
<dbReference type="EC" id="1.3.3.4" evidence="4 11"/>
<dbReference type="UniPathway" id="UPA00251">
    <property type="reaction ID" value="UER00324"/>
</dbReference>
<feature type="compositionally biased region" description="Basic and acidic residues" evidence="12">
    <location>
        <begin position="93"/>
        <end position="103"/>
    </location>
</feature>
<dbReference type="InterPro" id="IPR050464">
    <property type="entry name" value="Zeta_carotene_desat/Oxidored"/>
</dbReference>
<comment type="pathway">
    <text evidence="2 11">Porphyrin-containing compound metabolism; protoporphyrin-IX biosynthesis; protoporphyrin-IX from protoporphyrinogen-IX: step 1/1.</text>
</comment>
<dbReference type="GO" id="GO:0004729">
    <property type="term" value="F:oxygen-dependent protoporphyrinogen oxidase activity"/>
    <property type="evidence" value="ECO:0007669"/>
    <property type="project" value="UniProtKB-UniRule"/>
</dbReference>
<protein>
    <recommendedName>
        <fullName evidence="4 11">Protoporphyrinogen oxidase</fullName>
        <ecNumber evidence="4 11">1.3.3.4</ecNumber>
    </recommendedName>
</protein>
<dbReference type="GO" id="GO:0005743">
    <property type="term" value="C:mitochondrial inner membrane"/>
    <property type="evidence" value="ECO:0007669"/>
    <property type="project" value="UniProtKB-SubCell"/>
</dbReference>
<dbReference type="InterPro" id="IPR004572">
    <property type="entry name" value="Protoporphyrinogen_oxidase"/>
</dbReference>
<feature type="compositionally biased region" description="Polar residues" evidence="12">
    <location>
        <begin position="57"/>
        <end position="90"/>
    </location>
</feature>
<dbReference type="InterPro" id="IPR002937">
    <property type="entry name" value="Amino_oxidase"/>
</dbReference>
<comment type="subcellular location">
    <subcellularLocation>
        <location evidence="11">Mitochondrion inner membrane</location>
    </subcellularLocation>
</comment>
<evidence type="ECO:0000256" key="9">
    <source>
        <dbReference type="ARBA" id="ARBA00023244"/>
    </source>
</evidence>
<comment type="similarity">
    <text evidence="3 11">Belongs to the protoporphyrinogen/coproporphyrinogen oxidase family. Protoporphyrinogen oxidase subfamily.</text>
</comment>
<proteinExistence type="inferred from homology"/>
<evidence type="ECO:0000256" key="11">
    <source>
        <dbReference type="RuleBase" id="RU367069"/>
    </source>
</evidence>
<gene>
    <name evidence="14" type="ORF">TBIB3V08_LOCUS9280</name>
</gene>
<evidence type="ECO:0000256" key="4">
    <source>
        <dbReference type="ARBA" id="ARBA00012867"/>
    </source>
</evidence>
<comment type="cofactor">
    <cofactor evidence="11">
        <name>FAD</name>
        <dbReference type="ChEBI" id="CHEBI:57692"/>
    </cofactor>
    <text evidence="11">Binds 1 FAD per subunit.</text>
</comment>
<keyword evidence="9 11" id="KW-0627">Porphyrin biosynthesis</keyword>
<dbReference type="GO" id="GO:0006782">
    <property type="term" value="P:protoporphyrinogen IX biosynthetic process"/>
    <property type="evidence" value="ECO:0007669"/>
    <property type="project" value="UniProtKB-UniRule"/>
</dbReference>
<dbReference type="SUPFAM" id="SSF51905">
    <property type="entry name" value="FAD/NAD(P)-binding domain"/>
    <property type="match status" value="1"/>
</dbReference>
<evidence type="ECO:0000313" key="14">
    <source>
        <dbReference type="EMBL" id="CAD7446961.1"/>
    </source>
</evidence>
<feature type="domain" description="Amine oxidase" evidence="13">
    <location>
        <begin position="185"/>
        <end position="636"/>
    </location>
</feature>
<comment type="function">
    <text evidence="1 11">Catalyzes the 6-electron oxidation of protoporphyrinogen-IX to form protoporphyrin-IX.</text>
</comment>
<dbReference type="FunFam" id="3.50.50.60:FF:000193">
    <property type="entry name" value="Protoporphyrinogen oxidase"/>
    <property type="match status" value="1"/>
</dbReference>
<feature type="region of interest" description="Disordered" evidence="12">
    <location>
        <begin position="49"/>
        <end position="110"/>
    </location>
</feature>
<keyword evidence="6 11" id="KW-0274">FAD</keyword>
<name>A0A7R9I4B1_9NEOP</name>
<evidence type="ECO:0000256" key="2">
    <source>
        <dbReference type="ARBA" id="ARBA00005073"/>
    </source>
</evidence>
<dbReference type="AlphaFoldDB" id="A0A7R9I4B1"/>
<reference evidence="14" key="1">
    <citation type="submission" date="2020-11" db="EMBL/GenBank/DDBJ databases">
        <authorList>
            <person name="Tran Van P."/>
        </authorList>
    </citation>
    <scope>NUCLEOTIDE SEQUENCE</scope>
</reference>
<sequence length="643" mass="71065">MENTIIKIEESESKAWCTDSTALLETVDDDDDDDDKRIHVVQNKTKTRLEDEENCSYRGSSQKTRSQKVTTDNSQENQEASTANLHTSVTHLHPPERVGEPRGSRKLHSLPKNSVVGLDGLFRDISGLESATGREQSVTSQAGKEYTMKASVWYDLWMAGCHAWVCQEKHKSKTMAKKVVLGGGISGLSAAYYLLKTSQNITLIEGSHRLGGWIKSSVNLDNSVFEQGPRTIRCRGEPAENTLSLVEELGLSDKILPIKRTHPAATNRMIYVNKELHLLPSSLTSLLVTKAPFSKPLISAFFQDLKTPQQIANDESIHSFVERRLGKEIADYAVTALIRGICAGDAKEISVKFLMKSLFEAEQAHGSILKGMVKNSFKGGASKNRNVSQLLKKSQDEKWNIWSLKGGMEVLPQTLEGAIRKRGGEIFLNNPCKEISFENNKVIFKVGQITHEANHVISALPASKLATLVRAQHPQLSQELSAIPTVSVAVVNLQYKGKHLKNEAFGFLVPSTEKIPILGIIYDSCCFSNGDNTILTVMMGGKWFKEYLGSCPTPESVLKIAVAQVGDILKITEQPEKHCVTIMRDCIPQYVLGHHDRVVRIKSYLRKHNLPLSVVGASYDGVGINDVILSARRAVETLQGTII</sequence>
<dbReference type="Gene3D" id="3.50.50.60">
    <property type="entry name" value="FAD/NAD(P)-binding domain"/>
    <property type="match status" value="1"/>
</dbReference>
<dbReference type="PANTHER" id="PTHR42923">
    <property type="entry name" value="PROTOPORPHYRINOGEN OXIDASE"/>
    <property type="match status" value="1"/>
</dbReference>
<evidence type="ECO:0000256" key="6">
    <source>
        <dbReference type="ARBA" id="ARBA00022827"/>
    </source>
</evidence>
<evidence type="ECO:0000256" key="10">
    <source>
        <dbReference type="ARBA" id="ARBA00047554"/>
    </source>
</evidence>
<dbReference type="PANTHER" id="PTHR42923:SF3">
    <property type="entry name" value="PROTOPORPHYRINOGEN OXIDASE"/>
    <property type="match status" value="1"/>
</dbReference>
<evidence type="ECO:0000256" key="12">
    <source>
        <dbReference type="SAM" id="MobiDB-lite"/>
    </source>
</evidence>
<dbReference type="NCBIfam" id="TIGR00562">
    <property type="entry name" value="proto_IX_ox"/>
    <property type="match status" value="1"/>
</dbReference>
<evidence type="ECO:0000256" key="3">
    <source>
        <dbReference type="ARBA" id="ARBA00010551"/>
    </source>
</evidence>
<dbReference type="EMBL" id="OD568426">
    <property type="protein sequence ID" value="CAD7446961.1"/>
    <property type="molecule type" value="Genomic_DNA"/>
</dbReference>
<evidence type="ECO:0000259" key="13">
    <source>
        <dbReference type="Pfam" id="PF01593"/>
    </source>
</evidence>
<keyword evidence="5 11" id="KW-0285">Flavoprotein</keyword>
<evidence type="ECO:0000256" key="8">
    <source>
        <dbReference type="ARBA" id="ARBA00023133"/>
    </source>
</evidence>
<comment type="catalytic activity">
    <reaction evidence="10 11">
        <text>protoporphyrinogen IX + 3 O2 = protoporphyrin IX + 3 H2O2</text>
        <dbReference type="Rhea" id="RHEA:25576"/>
        <dbReference type="ChEBI" id="CHEBI:15379"/>
        <dbReference type="ChEBI" id="CHEBI:16240"/>
        <dbReference type="ChEBI" id="CHEBI:57306"/>
        <dbReference type="ChEBI" id="CHEBI:57307"/>
        <dbReference type="EC" id="1.3.3.4"/>
    </reaction>
</comment>
<accession>A0A7R9I4B1</accession>
<dbReference type="SUPFAM" id="SSF54373">
    <property type="entry name" value="FAD-linked reductases, C-terminal domain"/>
    <property type="match status" value="1"/>
</dbReference>
<keyword evidence="8 11" id="KW-0350">Heme biosynthesis</keyword>